<evidence type="ECO:0000313" key="2">
    <source>
        <dbReference type="EMBL" id="RMW51765.1"/>
    </source>
</evidence>
<keyword evidence="1" id="KW-0175">Coiled coil</keyword>
<dbReference type="EMBL" id="RDCJ01000020">
    <property type="protein sequence ID" value="RMW51765.1"/>
    <property type="molecule type" value="Genomic_DNA"/>
</dbReference>
<sequence>MELLMLRLNRFLTKSMQKQQMLKVKLKMLSAVTVKMVRVMLKPWDLSGYSDEDANNYANVEDLIWSYIINLIGNEASKHDDTDNEWVNELLNHADDVRKYAAKITVSPTQHASKQLHMKLSTISQDNVKQAEKWIIKVTGKQVGSIKDSQQFKQVVDDQLTETDNYLNLARRNMSANAYQMFRGIIGDAKRSIDSGTTAIKAIAKASEQWAEQGVPALVDKAGRKWSPDVYVRTVVNSSINSATNDTELLRYRQYGSLVKVSSHIGCRPSHLQYQDHVYSLDGDTDKYPDFESTTGYGTITGIGGINCRHYTIPYIEGYGSMPVPQQPDDDNAARYQLEQTQRRLEREVRKAKRKLIAAKKLGDQSDITAAQELVRRRQSVTRQFVNKHGLVRQYNREKQ</sequence>
<dbReference type="AlphaFoldDB" id="A0ABD7ITC9"/>
<dbReference type="Pfam" id="PF06152">
    <property type="entry name" value="Phage_min_cap2"/>
    <property type="match status" value="1"/>
</dbReference>
<protein>
    <recommendedName>
        <fullName evidence="4">Capsid protein</fullName>
    </recommendedName>
</protein>
<gene>
    <name evidence="2" type="ORF">D6U18_01760</name>
</gene>
<dbReference type="InterPro" id="IPR009319">
    <property type="entry name" value="Phage_A118_VSP1"/>
</dbReference>
<feature type="coiled-coil region" evidence="1">
    <location>
        <begin position="335"/>
        <end position="362"/>
    </location>
</feature>
<proteinExistence type="predicted"/>
<accession>A0ABD7ITC9</accession>
<organism evidence="2 3">
    <name type="scientific">Lactiplantibacillus pentosus</name>
    <name type="common">Lactobacillus pentosus</name>
    <dbReference type="NCBI Taxonomy" id="1589"/>
    <lineage>
        <taxon>Bacteria</taxon>
        <taxon>Bacillati</taxon>
        <taxon>Bacillota</taxon>
        <taxon>Bacilli</taxon>
        <taxon>Lactobacillales</taxon>
        <taxon>Lactobacillaceae</taxon>
        <taxon>Lactiplantibacillus</taxon>
    </lineage>
</organism>
<dbReference type="Proteomes" id="UP000276249">
    <property type="component" value="Unassembled WGS sequence"/>
</dbReference>
<evidence type="ECO:0008006" key="4">
    <source>
        <dbReference type="Google" id="ProtNLM"/>
    </source>
</evidence>
<name>A0ABD7ITC9_LACPE</name>
<evidence type="ECO:0000256" key="1">
    <source>
        <dbReference type="SAM" id="Coils"/>
    </source>
</evidence>
<comment type="caution">
    <text evidence="2">The sequence shown here is derived from an EMBL/GenBank/DDBJ whole genome shotgun (WGS) entry which is preliminary data.</text>
</comment>
<evidence type="ECO:0000313" key="3">
    <source>
        <dbReference type="Proteomes" id="UP000276249"/>
    </source>
</evidence>
<reference evidence="2 3" key="1">
    <citation type="submission" date="2018-10" db="EMBL/GenBank/DDBJ databases">
        <title>Genome sequences of five Lactobacillus pentosus strains isolated from brines of traditionally fermented spanish-style green table olives and differences between them.</title>
        <authorList>
            <person name="Jimenez Diaz R."/>
        </authorList>
    </citation>
    <scope>NUCLEOTIDE SEQUENCE [LARGE SCALE GENOMIC DNA]</scope>
    <source>
        <strain evidence="2 3">IG10</strain>
    </source>
</reference>